<dbReference type="KEGG" id="dal:Dalk_4184"/>
<accession>B8FMZ6</accession>
<evidence type="ECO:0000313" key="2">
    <source>
        <dbReference type="Proteomes" id="UP000000739"/>
    </source>
</evidence>
<keyword evidence="2" id="KW-1185">Reference proteome</keyword>
<dbReference type="HOGENOM" id="CLU_1114388_0_0_7"/>
<protein>
    <submittedName>
        <fullName evidence="1">Uncharacterized protein</fullName>
    </submittedName>
</protein>
<organism evidence="1 2">
    <name type="scientific">Desulfatibacillum aliphaticivorans</name>
    <dbReference type="NCBI Taxonomy" id="218208"/>
    <lineage>
        <taxon>Bacteria</taxon>
        <taxon>Pseudomonadati</taxon>
        <taxon>Thermodesulfobacteriota</taxon>
        <taxon>Desulfobacteria</taxon>
        <taxon>Desulfobacterales</taxon>
        <taxon>Desulfatibacillaceae</taxon>
        <taxon>Desulfatibacillum</taxon>
    </lineage>
</organism>
<evidence type="ECO:0000313" key="1">
    <source>
        <dbReference type="EMBL" id="ACL05866.1"/>
    </source>
</evidence>
<sequence length="249" mass="28514">MKLTNSMLAEKLDIPISKIRRWTKEFLPPDPIATRRSGYAREFSVNDGFIVFIGGHLVSKLSFSFIQAKEIIKALRPWLEGIGLVPEIPGKAKRRGIDKEITCDYEVEIKPPPVDIEEKWSFVVSGIIDDDFPNVAQTDNIGRAYVTRVTKKVQYWSKENMVSGYWPAGTIKMLPVWELLEDFICSMAGVRRSHFRIDKPISTYGFLKMINCENGINVIASPEDTTDINPGRQAFSNWLKEWEKLKEKD</sequence>
<dbReference type="Proteomes" id="UP000000739">
    <property type="component" value="Chromosome"/>
</dbReference>
<dbReference type="EMBL" id="CP001322">
    <property type="protein sequence ID" value="ACL05866.1"/>
    <property type="molecule type" value="Genomic_DNA"/>
</dbReference>
<name>B8FMZ6_DESAL</name>
<gene>
    <name evidence="1" type="ordered locus">Dalk_4184</name>
</gene>
<proteinExistence type="predicted"/>
<dbReference type="AlphaFoldDB" id="B8FMZ6"/>
<dbReference type="RefSeq" id="WP_015948913.1">
    <property type="nucleotide sequence ID" value="NC_011768.1"/>
</dbReference>
<reference evidence="1 2" key="1">
    <citation type="journal article" date="2012" name="Environ. Microbiol.">
        <title>The genome sequence of Desulfatibacillum alkenivorans AK-01: a blueprint for anaerobic alkane oxidation.</title>
        <authorList>
            <person name="Callaghan A.V."/>
            <person name="Morris B.E."/>
            <person name="Pereira I.A."/>
            <person name="McInerney M.J."/>
            <person name="Austin R.N."/>
            <person name="Groves J.T."/>
            <person name="Kukor J.J."/>
            <person name="Suflita J.M."/>
            <person name="Young L.Y."/>
            <person name="Zylstra G.J."/>
            <person name="Wawrik B."/>
        </authorList>
    </citation>
    <scope>NUCLEOTIDE SEQUENCE [LARGE SCALE GENOMIC DNA]</scope>
    <source>
        <strain evidence="1 2">AK-01</strain>
    </source>
</reference>